<feature type="domain" description="NIL" evidence="1">
    <location>
        <begin position="2"/>
        <end position="73"/>
    </location>
</feature>
<organism evidence="2 3">
    <name type="scientific">Leptospirillum ferriphilum YSK</name>
    <dbReference type="NCBI Taxonomy" id="1441628"/>
    <lineage>
        <taxon>Bacteria</taxon>
        <taxon>Pseudomonadati</taxon>
        <taxon>Nitrospirota</taxon>
        <taxon>Nitrospiria</taxon>
        <taxon>Nitrospirales</taxon>
        <taxon>Nitrospiraceae</taxon>
        <taxon>Leptospirillum</taxon>
    </lineage>
</organism>
<gene>
    <name evidence="2" type="ORF">Y981_03885</name>
</gene>
<dbReference type="InterPro" id="IPR018449">
    <property type="entry name" value="NIL_domain"/>
</dbReference>
<keyword evidence="3" id="KW-1185">Reference proteome</keyword>
<reference evidence="2 3" key="2">
    <citation type="journal article" date="2015" name="Biomed. Res. Int.">
        <title>Effects of Arsenite Resistance on the Growth and Functional Gene Expression of Leptospirillum ferriphilum and Acidithiobacillus thiooxidans in Pure Culture and Coculture.</title>
        <authorList>
            <person name="Jiang H."/>
            <person name="Liang Y."/>
            <person name="Yin H."/>
            <person name="Xiao Y."/>
            <person name="Guo X."/>
            <person name="Xu Y."/>
            <person name="Hu Q."/>
            <person name="Liu H."/>
            <person name="Liu X."/>
        </authorList>
    </citation>
    <scope>NUCLEOTIDE SEQUENCE [LARGE SCALE GENOMIC DNA]</scope>
    <source>
        <strain evidence="2 3">YSK</strain>
    </source>
</reference>
<protein>
    <submittedName>
        <fullName evidence="2">FeS-binding protein</fullName>
    </submittedName>
</protein>
<evidence type="ECO:0000313" key="2">
    <source>
        <dbReference type="EMBL" id="AIA30223.1"/>
    </source>
</evidence>
<dbReference type="SUPFAM" id="SSF55021">
    <property type="entry name" value="ACT-like"/>
    <property type="match status" value="1"/>
</dbReference>
<sequence>MTKLRFHMTFPEERVKEPILYEISQKFRVIPNIRRADVSDRSGWVELELEGDLPEIERTVQYLRQRGIHVDPLEKTILEG</sequence>
<evidence type="ECO:0000259" key="1">
    <source>
        <dbReference type="SMART" id="SM00930"/>
    </source>
</evidence>
<dbReference type="Gene3D" id="3.30.70.260">
    <property type="match status" value="1"/>
</dbReference>
<dbReference type="HOGENOM" id="CLU_195972_0_0_0"/>
<dbReference type="AlphaFoldDB" id="A0A059XTT2"/>
<dbReference type="Pfam" id="PF09383">
    <property type="entry name" value="NIL"/>
    <property type="match status" value="1"/>
</dbReference>
<dbReference type="OrthoDB" id="9799261at2"/>
<reference evidence="3" key="1">
    <citation type="submission" date="2014-02" db="EMBL/GenBank/DDBJ databases">
        <title>Complete genome sequence and comparative genomic analysis of the nitrogen-fixing bacterium Leptospirillum ferriphilum YSK.</title>
        <authorList>
            <person name="Guo X."/>
            <person name="Yin H."/>
            <person name="Liang Y."/>
            <person name="Hu Q."/>
            <person name="Ma L."/>
            <person name="Xiao Y."/>
            <person name="Zhang X."/>
            <person name="Qiu G."/>
            <person name="Liu X."/>
        </authorList>
    </citation>
    <scope>NUCLEOTIDE SEQUENCE [LARGE SCALE GENOMIC DNA]</scope>
    <source>
        <strain evidence="3">YSK</strain>
    </source>
</reference>
<accession>A0A059XTT2</accession>
<dbReference type="Proteomes" id="UP000027059">
    <property type="component" value="Chromosome"/>
</dbReference>
<name>A0A059XTT2_9BACT</name>
<dbReference type="EMBL" id="CP007243">
    <property type="protein sequence ID" value="AIA30223.1"/>
    <property type="molecule type" value="Genomic_DNA"/>
</dbReference>
<dbReference type="KEGG" id="lfp:Y981_03885"/>
<dbReference type="SMART" id="SM00930">
    <property type="entry name" value="NIL"/>
    <property type="match status" value="1"/>
</dbReference>
<proteinExistence type="predicted"/>
<dbReference type="InterPro" id="IPR045865">
    <property type="entry name" value="ACT-like_dom_sf"/>
</dbReference>
<evidence type="ECO:0000313" key="3">
    <source>
        <dbReference type="Proteomes" id="UP000027059"/>
    </source>
</evidence>